<dbReference type="EMBL" id="JBEVCJ010000119">
    <property type="protein sequence ID" value="MET1257594.1"/>
    <property type="molecule type" value="Genomic_DNA"/>
</dbReference>
<keyword evidence="2" id="KW-1185">Reference proteome</keyword>
<evidence type="ECO:0000313" key="1">
    <source>
        <dbReference type="EMBL" id="MET1257594.1"/>
    </source>
</evidence>
<organism evidence="1 2">
    <name type="scientific">Aliikangiella maris</name>
    <dbReference type="NCBI Taxonomy" id="3162458"/>
    <lineage>
        <taxon>Bacteria</taxon>
        <taxon>Pseudomonadati</taxon>
        <taxon>Pseudomonadota</taxon>
        <taxon>Gammaproteobacteria</taxon>
        <taxon>Oceanospirillales</taxon>
        <taxon>Pleioneaceae</taxon>
        <taxon>Aliikangiella</taxon>
    </lineage>
</organism>
<proteinExistence type="predicted"/>
<protein>
    <submittedName>
        <fullName evidence="1">Uncharacterized protein</fullName>
    </submittedName>
</protein>
<evidence type="ECO:0000313" key="2">
    <source>
        <dbReference type="Proteomes" id="UP001548189"/>
    </source>
</evidence>
<reference evidence="1 2" key="1">
    <citation type="submission" date="2024-06" db="EMBL/GenBank/DDBJ databases">
        <authorList>
            <person name="Li F."/>
        </authorList>
    </citation>
    <scope>NUCLEOTIDE SEQUENCE [LARGE SCALE GENOMIC DNA]</scope>
    <source>
        <strain evidence="1 2">GXAS 311</strain>
    </source>
</reference>
<accession>A0ABV2C083</accession>
<sequence>MELIQIDDVREQITELKKLIRVVDPRSHATLTNDNVREVDFKFSSDMEYVEASRDVGLSFATNMKKFKKLIKSKARFHTEVDIYAIDESMLLIDGLKVVHDRLGLPA</sequence>
<dbReference type="Proteomes" id="UP001548189">
    <property type="component" value="Unassembled WGS sequence"/>
</dbReference>
<comment type="caution">
    <text evidence="1">The sequence shown here is derived from an EMBL/GenBank/DDBJ whole genome shotgun (WGS) entry which is preliminary data.</text>
</comment>
<name>A0ABV2C083_9GAMM</name>
<dbReference type="RefSeq" id="WP_353898177.1">
    <property type="nucleotide sequence ID" value="NZ_JBEVCJ010000119.1"/>
</dbReference>
<gene>
    <name evidence="1" type="ORF">ABVT43_20855</name>
</gene>